<dbReference type="EMBL" id="BGPR01001919">
    <property type="protein sequence ID" value="GBM64293.1"/>
    <property type="molecule type" value="Genomic_DNA"/>
</dbReference>
<reference evidence="1 2" key="1">
    <citation type="journal article" date="2019" name="Sci. Rep.">
        <title>Orb-weaving spider Araneus ventricosus genome elucidates the spidroin gene catalogue.</title>
        <authorList>
            <person name="Kono N."/>
            <person name="Nakamura H."/>
            <person name="Ohtoshi R."/>
            <person name="Moran D.A.P."/>
            <person name="Shinohara A."/>
            <person name="Yoshida Y."/>
            <person name="Fujiwara M."/>
            <person name="Mori M."/>
            <person name="Tomita M."/>
            <person name="Arakawa K."/>
        </authorList>
    </citation>
    <scope>NUCLEOTIDE SEQUENCE [LARGE SCALE GENOMIC DNA]</scope>
</reference>
<sequence length="120" mass="14322">MIACRDKYRLEYHHQSSDMHFEPLFTDLLHPKFDSDLQCRRQQPKFDKVLQCRRPHPKFNADLQCRDRIQNFCYLVCCRFEMSCSHTHGQTNRQTVDTLTDLIQNLAMVNNFNVKTASKI</sequence>
<name>A0A4Y2HH30_ARAVE</name>
<dbReference type="AlphaFoldDB" id="A0A4Y2HH30"/>
<dbReference type="Proteomes" id="UP000499080">
    <property type="component" value="Unassembled WGS sequence"/>
</dbReference>
<accession>A0A4Y2HH30</accession>
<protein>
    <submittedName>
        <fullName evidence="1">Uncharacterized protein</fullName>
    </submittedName>
</protein>
<organism evidence="1 2">
    <name type="scientific">Araneus ventricosus</name>
    <name type="common">Orbweaver spider</name>
    <name type="synonym">Epeira ventricosa</name>
    <dbReference type="NCBI Taxonomy" id="182803"/>
    <lineage>
        <taxon>Eukaryota</taxon>
        <taxon>Metazoa</taxon>
        <taxon>Ecdysozoa</taxon>
        <taxon>Arthropoda</taxon>
        <taxon>Chelicerata</taxon>
        <taxon>Arachnida</taxon>
        <taxon>Araneae</taxon>
        <taxon>Araneomorphae</taxon>
        <taxon>Entelegynae</taxon>
        <taxon>Araneoidea</taxon>
        <taxon>Araneidae</taxon>
        <taxon>Araneus</taxon>
    </lineage>
</organism>
<keyword evidence="2" id="KW-1185">Reference proteome</keyword>
<evidence type="ECO:0000313" key="2">
    <source>
        <dbReference type="Proteomes" id="UP000499080"/>
    </source>
</evidence>
<proteinExistence type="predicted"/>
<evidence type="ECO:0000313" key="1">
    <source>
        <dbReference type="EMBL" id="GBM64293.1"/>
    </source>
</evidence>
<comment type="caution">
    <text evidence="1">The sequence shown here is derived from an EMBL/GenBank/DDBJ whole genome shotgun (WGS) entry which is preliminary data.</text>
</comment>
<gene>
    <name evidence="1" type="ORF">AVEN_189099_1</name>
</gene>